<dbReference type="Gene3D" id="3.30.2130.10">
    <property type="entry name" value="VC0802-like"/>
    <property type="match status" value="1"/>
</dbReference>
<dbReference type="Gene3D" id="3.40.1160.10">
    <property type="entry name" value="Acetylglutamate kinase-like"/>
    <property type="match status" value="1"/>
</dbReference>
<dbReference type="GO" id="GO:0004072">
    <property type="term" value="F:aspartate kinase activity"/>
    <property type="evidence" value="ECO:0007669"/>
    <property type="project" value="UniProtKB-EC"/>
</dbReference>
<protein>
    <recommendedName>
        <fullName evidence="11">Aspartokinase</fullName>
        <ecNumber evidence="11">2.7.2.4</ecNumber>
    </recommendedName>
</protein>
<dbReference type="PIRSF" id="PIRSF000726">
    <property type="entry name" value="Asp_kin"/>
    <property type="match status" value="1"/>
</dbReference>
<feature type="binding site" evidence="10">
    <location>
        <position position="121"/>
    </location>
    <ligand>
        <name>substrate</name>
    </ligand>
</feature>
<evidence type="ECO:0000256" key="6">
    <source>
        <dbReference type="ARBA" id="ARBA00022777"/>
    </source>
</evidence>
<dbReference type="STRING" id="1423777.FD46_GL001691"/>
<dbReference type="CDD" id="cd04916">
    <property type="entry name" value="ACT_AKiii-YclM-BS_2"/>
    <property type="match status" value="1"/>
</dbReference>
<keyword evidence="8" id="KW-0220">Diaminopimelate biosynthesis</keyword>
<evidence type="ECO:0000256" key="11">
    <source>
        <dbReference type="RuleBase" id="RU003448"/>
    </source>
</evidence>
<keyword evidence="4 11" id="KW-0808">Transferase</keyword>
<dbReference type="InterPro" id="IPR001048">
    <property type="entry name" value="Asp/Glu/Uridylate_kinase"/>
</dbReference>
<evidence type="ECO:0000256" key="1">
    <source>
        <dbReference type="ARBA" id="ARBA00003121"/>
    </source>
</evidence>
<accession>A0A0R1M8P9</accession>
<dbReference type="InterPro" id="IPR018042">
    <property type="entry name" value="Aspartate_kinase_CS"/>
</dbReference>
<comment type="catalytic activity">
    <reaction evidence="9 11">
        <text>L-aspartate + ATP = 4-phospho-L-aspartate + ADP</text>
        <dbReference type="Rhea" id="RHEA:23776"/>
        <dbReference type="ChEBI" id="CHEBI:29991"/>
        <dbReference type="ChEBI" id="CHEBI:30616"/>
        <dbReference type="ChEBI" id="CHEBI:57535"/>
        <dbReference type="ChEBI" id="CHEBI:456216"/>
        <dbReference type="EC" id="2.7.2.4"/>
    </reaction>
</comment>
<evidence type="ECO:0000259" key="13">
    <source>
        <dbReference type="Pfam" id="PF00696"/>
    </source>
</evidence>
<feature type="binding site" evidence="10">
    <location>
        <begin position="6"/>
        <end position="9"/>
    </location>
    <ligand>
        <name>ATP</name>
        <dbReference type="ChEBI" id="CHEBI:30616"/>
    </ligand>
</feature>
<dbReference type="OrthoDB" id="9799110at2"/>
<dbReference type="InterPro" id="IPR001341">
    <property type="entry name" value="Asp_kinase"/>
</dbReference>
<dbReference type="UniPathway" id="UPA00051">
    <property type="reaction ID" value="UER00462"/>
</dbReference>
<keyword evidence="12" id="KW-0028">Amino-acid biosynthesis</keyword>
<evidence type="ECO:0000256" key="7">
    <source>
        <dbReference type="ARBA" id="ARBA00022840"/>
    </source>
</evidence>
<evidence type="ECO:0000256" key="12">
    <source>
        <dbReference type="RuleBase" id="RU004249"/>
    </source>
</evidence>
<dbReference type="Proteomes" id="UP000051686">
    <property type="component" value="Unassembled WGS sequence"/>
</dbReference>
<evidence type="ECO:0000256" key="9">
    <source>
        <dbReference type="ARBA" id="ARBA00047872"/>
    </source>
</evidence>
<dbReference type="Pfam" id="PF00696">
    <property type="entry name" value="AA_kinase"/>
    <property type="match status" value="1"/>
</dbReference>
<comment type="pathway">
    <text evidence="2 12">Amino-acid biosynthesis; L-lysine biosynthesis via DAP pathway; (S)-tetrahydrodipicolinate from L-aspartate: step 1/4.</text>
</comment>
<evidence type="ECO:0000256" key="10">
    <source>
        <dbReference type="PIRSR" id="PIRSR000726-1"/>
    </source>
</evidence>
<evidence type="ECO:0000256" key="2">
    <source>
        <dbReference type="ARBA" id="ARBA00004766"/>
    </source>
</evidence>
<evidence type="ECO:0000313" key="15">
    <source>
        <dbReference type="EMBL" id="KRL04560.1"/>
    </source>
</evidence>
<dbReference type="InterPro" id="IPR054352">
    <property type="entry name" value="ACT_Aspartokinase"/>
</dbReference>
<dbReference type="EMBL" id="AZEH01000039">
    <property type="protein sequence ID" value="KRL04560.1"/>
    <property type="molecule type" value="Genomic_DNA"/>
</dbReference>
<evidence type="ECO:0000256" key="4">
    <source>
        <dbReference type="ARBA" id="ARBA00022679"/>
    </source>
</evidence>
<evidence type="ECO:0000313" key="16">
    <source>
        <dbReference type="Proteomes" id="UP000051686"/>
    </source>
</evidence>
<dbReference type="InterPro" id="IPR035804">
    <property type="entry name" value="AKIII_YclM_N"/>
</dbReference>
<reference evidence="15 16" key="1">
    <citation type="journal article" date="2015" name="Genome Announc.">
        <title>Expanding the biotechnology potential of lactobacilli through comparative genomics of 213 strains and associated genera.</title>
        <authorList>
            <person name="Sun Z."/>
            <person name="Harris H.M."/>
            <person name="McCann A."/>
            <person name="Guo C."/>
            <person name="Argimon S."/>
            <person name="Zhang W."/>
            <person name="Yang X."/>
            <person name="Jeffery I.B."/>
            <person name="Cooney J.C."/>
            <person name="Kagawa T.F."/>
            <person name="Liu W."/>
            <person name="Song Y."/>
            <person name="Salvetti E."/>
            <person name="Wrobel A."/>
            <person name="Rasinkangas P."/>
            <person name="Parkhill J."/>
            <person name="Rea M.C."/>
            <person name="O'Sullivan O."/>
            <person name="Ritari J."/>
            <person name="Douillard F.P."/>
            <person name="Paul Ross R."/>
            <person name="Yang R."/>
            <person name="Briner A.E."/>
            <person name="Felis G.E."/>
            <person name="de Vos W.M."/>
            <person name="Barrangou R."/>
            <person name="Klaenhammer T.R."/>
            <person name="Caufield P.W."/>
            <person name="Cui Y."/>
            <person name="Zhang H."/>
            <person name="O'Toole P.W."/>
        </authorList>
    </citation>
    <scope>NUCLEOTIDE SEQUENCE [LARGE SCALE GENOMIC DNA]</scope>
    <source>
        <strain evidence="15 16">DSM 19972</strain>
    </source>
</reference>
<dbReference type="GO" id="GO:0009090">
    <property type="term" value="P:homoserine biosynthetic process"/>
    <property type="evidence" value="ECO:0007669"/>
    <property type="project" value="TreeGrafter"/>
</dbReference>
<dbReference type="RefSeq" id="WP_057896520.1">
    <property type="nucleotide sequence ID" value="NZ_AZEH01000039.1"/>
</dbReference>
<dbReference type="UniPathway" id="UPA00050">
    <property type="reaction ID" value="UER00461"/>
</dbReference>
<dbReference type="InterPro" id="IPR036393">
    <property type="entry name" value="AceGlu_kinase-like_sf"/>
</dbReference>
<feature type="domain" description="Aspartate/glutamate/uridylate kinase" evidence="13">
    <location>
        <begin position="1"/>
        <end position="277"/>
    </location>
</feature>
<dbReference type="NCBIfam" id="NF006540">
    <property type="entry name" value="PRK09034.1"/>
    <property type="match status" value="1"/>
</dbReference>
<feature type="binding site" evidence="10">
    <location>
        <position position="50"/>
    </location>
    <ligand>
        <name>substrate</name>
    </ligand>
</feature>
<comment type="pathway">
    <text evidence="12">Amino-acid biosynthesis; L-threonine biosynthesis; L-threonine from L-aspartate: step 1/5.</text>
</comment>
<gene>
    <name evidence="15" type="ORF">FD46_GL001691</name>
</gene>
<dbReference type="PANTHER" id="PTHR21499:SF67">
    <property type="entry name" value="ASPARTOKINASE 3"/>
    <property type="match status" value="1"/>
</dbReference>
<sequence>MKKVVKFGGSSLADAQQFKKVINIIKSDPSRQFIVTSAPGKRYPGDIKVTDLLITYANAVITHKPTENIIDQIFKRYSQIGNEFNVDEAILLDIKQKLLKLQETNFPDNKYLMAAFKAHGERLNAELFAACLNKMKIAARFVDPSEAGILLTDDPDSATVLEKTYENLKKLQFGNEKLVFPGFFGFTEEGLLVTFSRGGSDITGSILARGLKADLYENFTDVDVIYAANPQVVDRPAPIEKLTYREMRELSYAGFTVFNDEAIIPAIQGKIPINVKNTNHPEAKGTLIVSEKGFTPKHKVTGIASSKRFAALYLHRYLLNKEVGFTLKILQILYKYGISYEHMPSGIDDLTIIFDKKQLTDELTKKVCADIKAAVHPDALEWIDDYAIIMVVGEGMRTKVGVIENIIEPLAKNKIAIHMINQGASRISIMIGTRAADADNAVVNIYNNFFKSEAHSKI</sequence>
<feature type="domain" description="Aspartokinase ACT" evidence="14">
    <location>
        <begin position="389"/>
        <end position="449"/>
    </location>
</feature>
<dbReference type="UniPathway" id="UPA00034">
    <property type="reaction ID" value="UER00015"/>
</dbReference>
<evidence type="ECO:0000256" key="3">
    <source>
        <dbReference type="ARBA" id="ARBA00010122"/>
    </source>
</evidence>
<dbReference type="GO" id="GO:0009089">
    <property type="term" value="P:lysine biosynthetic process via diaminopimelate"/>
    <property type="evidence" value="ECO:0007669"/>
    <property type="project" value="UniProtKB-UniPathway"/>
</dbReference>
<dbReference type="GO" id="GO:0005524">
    <property type="term" value="F:ATP binding"/>
    <property type="evidence" value="ECO:0007669"/>
    <property type="project" value="UniProtKB-KW"/>
</dbReference>
<keyword evidence="16" id="KW-1185">Reference proteome</keyword>
<dbReference type="GO" id="GO:0005829">
    <property type="term" value="C:cytosol"/>
    <property type="evidence" value="ECO:0007669"/>
    <property type="project" value="TreeGrafter"/>
</dbReference>
<keyword evidence="7 10" id="KW-0067">ATP-binding</keyword>
<dbReference type="CDD" id="cd04911">
    <property type="entry name" value="ACT_AKiii-YclM-BS_1"/>
    <property type="match status" value="1"/>
</dbReference>
<dbReference type="SUPFAM" id="SSF53633">
    <property type="entry name" value="Carbamate kinase-like"/>
    <property type="match status" value="1"/>
</dbReference>
<keyword evidence="6 11" id="KW-0418">Kinase</keyword>
<comment type="pathway">
    <text evidence="12">Amino-acid biosynthesis; L-methionine biosynthesis via de novo pathway; L-homoserine from L-aspartate: step 1/3.</text>
</comment>
<evidence type="ECO:0000256" key="5">
    <source>
        <dbReference type="ARBA" id="ARBA00022741"/>
    </source>
</evidence>
<dbReference type="InterPro" id="IPR005260">
    <property type="entry name" value="Asp_kin_monofn"/>
</dbReference>
<dbReference type="InterPro" id="IPR045865">
    <property type="entry name" value="ACT-like_dom_sf"/>
</dbReference>
<dbReference type="EC" id="2.7.2.4" evidence="11"/>
<dbReference type="PROSITE" id="PS00324">
    <property type="entry name" value="ASPARTOKINASE"/>
    <property type="match status" value="1"/>
</dbReference>
<dbReference type="GO" id="GO:0019877">
    <property type="term" value="P:diaminopimelate biosynthetic process"/>
    <property type="evidence" value="ECO:0007669"/>
    <property type="project" value="UniProtKB-KW"/>
</dbReference>
<proteinExistence type="inferred from homology"/>
<dbReference type="SUPFAM" id="SSF55021">
    <property type="entry name" value="ACT-like"/>
    <property type="match status" value="2"/>
</dbReference>
<feature type="binding site" evidence="10">
    <location>
        <position position="226"/>
    </location>
    <ligand>
        <name>ATP</name>
        <dbReference type="ChEBI" id="CHEBI:30616"/>
    </ligand>
</feature>
<dbReference type="GO" id="GO:0009088">
    <property type="term" value="P:threonine biosynthetic process"/>
    <property type="evidence" value="ECO:0007669"/>
    <property type="project" value="UniProtKB-UniPathway"/>
</dbReference>
<dbReference type="Pfam" id="PF22468">
    <property type="entry name" value="ACT_9"/>
    <property type="match status" value="1"/>
</dbReference>
<dbReference type="PATRIC" id="fig|1423777.3.peg.1742"/>
<evidence type="ECO:0000256" key="8">
    <source>
        <dbReference type="ARBA" id="ARBA00022915"/>
    </source>
</evidence>
<organism evidence="15 16">
    <name type="scientific">Liquorilactobacillus oeni DSM 19972</name>
    <dbReference type="NCBI Taxonomy" id="1423777"/>
    <lineage>
        <taxon>Bacteria</taxon>
        <taxon>Bacillati</taxon>
        <taxon>Bacillota</taxon>
        <taxon>Bacilli</taxon>
        <taxon>Lactobacillales</taxon>
        <taxon>Lactobacillaceae</taxon>
        <taxon>Liquorilactobacillus</taxon>
    </lineage>
</organism>
<evidence type="ECO:0000259" key="14">
    <source>
        <dbReference type="Pfam" id="PF22468"/>
    </source>
</evidence>
<dbReference type="AlphaFoldDB" id="A0A0R1M8P9"/>
<comment type="similarity">
    <text evidence="3 11">Belongs to the aspartokinase family.</text>
</comment>
<dbReference type="FunFam" id="3.40.1160.10:FF:000027">
    <property type="entry name" value="Aspartokinase"/>
    <property type="match status" value="1"/>
</dbReference>
<keyword evidence="5 10" id="KW-0547">Nucleotide-binding</keyword>
<dbReference type="CDD" id="cd04245">
    <property type="entry name" value="AAK_AKiii-YclM-BS"/>
    <property type="match status" value="1"/>
</dbReference>
<dbReference type="NCBIfam" id="TIGR00657">
    <property type="entry name" value="asp_kinases"/>
    <property type="match status" value="1"/>
</dbReference>
<comment type="caution">
    <text evidence="15">The sequence shown here is derived from an EMBL/GenBank/DDBJ whole genome shotgun (WGS) entry which is preliminary data.</text>
</comment>
<feature type="binding site" evidence="10">
    <location>
        <begin position="220"/>
        <end position="221"/>
    </location>
    <ligand>
        <name>ATP</name>
        <dbReference type="ChEBI" id="CHEBI:30616"/>
    </ligand>
</feature>
<comment type="function">
    <text evidence="1">Catalyzes the phosphorylation of the beta-carboxyl group of aspartic acid with ATP to yield 4-phospho-L-aspartate, which is involved in the branched biosynthetic pathway leading to the biosynthesis of amino acids threonine, isoleucine and methionine.</text>
</comment>
<name>A0A0R1M8P9_9LACO</name>
<dbReference type="PANTHER" id="PTHR21499">
    <property type="entry name" value="ASPARTATE KINASE"/>
    <property type="match status" value="1"/>
</dbReference>